<evidence type="ECO:0000256" key="5">
    <source>
        <dbReference type="ARBA" id="ARBA00022842"/>
    </source>
</evidence>
<evidence type="ECO:0000313" key="11">
    <source>
        <dbReference type="Proteomes" id="UP000182350"/>
    </source>
</evidence>
<evidence type="ECO:0000256" key="4">
    <source>
        <dbReference type="ARBA" id="ARBA00022840"/>
    </source>
</evidence>
<comment type="similarity">
    <text evidence="7">Belongs to the GlnE family.</text>
</comment>
<dbReference type="Gene3D" id="1.20.120.330">
    <property type="entry name" value="Nucleotidyltransferases domain 2"/>
    <property type="match status" value="2"/>
</dbReference>
<evidence type="ECO:0000256" key="2">
    <source>
        <dbReference type="ARBA" id="ARBA00022695"/>
    </source>
</evidence>
<keyword evidence="11" id="KW-1185">Reference proteome</keyword>
<keyword evidence="6 7" id="KW-0511">Multifunctional enzyme</keyword>
<dbReference type="STRING" id="1122209.SAMN02745752_01119"/>
<evidence type="ECO:0000259" key="8">
    <source>
        <dbReference type="Pfam" id="PF03710"/>
    </source>
</evidence>
<dbReference type="OrthoDB" id="9759366at2"/>
<dbReference type="Pfam" id="PF08335">
    <property type="entry name" value="GlnD_UR_UTase"/>
    <property type="match status" value="2"/>
</dbReference>
<gene>
    <name evidence="7" type="primary">glnE</name>
    <name evidence="10" type="ORF">SAMN02745752_01119</name>
</gene>
<proteinExistence type="inferred from homology"/>
<dbReference type="PANTHER" id="PTHR30621:SF0">
    <property type="entry name" value="BIFUNCTIONAL GLUTAMINE SYNTHETASE ADENYLYLTRANSFERASE_ADENYLYL-REMOVING ENZYME"/>
    <property type="match status" value="1"/>
</dbReference>
<feature type="domain" description="PII-uridylyltransferase/Glutamine-synthetase adenylyltransferase" evidence="9">
    <location>
        <begin position="344"/>
        <end position="482"/>
    </location>
</feature>
<keyword evidence="3 7" id="KW-0547">Nucleotide-binding</keyword>
<dbReference type="CDD" id="cd05401">
    <property type="entry name" value="NT_GlnE_GlnD_like"/>
    <property type="match status" value="2"/>
</dbReference>
<dbReference type="PANTHER" id="PTHR30621">
    <property type="entry name" value="GLUTAMINE SYNTHETASE ADENYLYLTRANSFERASE"/>
    <property type="match status" value="1"/>
</dbReference>
<dbReference type="GO" id="GO:0005829">
    <property type="term" value="C:cytosol"/>
    <property type="evidence" value="ECO:0007669"/>
    <property type="project" value="TreeGrafter"/>
</dbReference>
<feature type="domain" description="PII-uridylyltransferase/Glutamine-synthetase adenylyltransferase" evidence="9">
    <location>
        <begin position="875"/>
        <end position="964"/>
    </location>
</feature>
<feature type="region of interest" description="Adenylyl transferase" evidence="7">
    <location>
        <begin position="495"/>
        <end position="1000"/>
    </location>
</feature>
<dbReference type="FunFam" id="3.30.460.10:FF:000009">
    <property type="entry name" value="Bifunctional glutamine synthetase adenylyltransferase/adenylyl-removing enzyme"/>
    <property type="match status" value="1"/>
</dbReference>
<feature type="domain" description="Glutamate-ammonia ligase adenylyltransferase repeated" evidence="8">
    <location>
        <begin position="599"/>
        <end position="853"/>
    </location>
</feature>
<dbReference type="GO" id="GO:0047388">
    <property type="term" value="F:[glutamine synthetase]-adenylyl-L-tyrosine phosphorylase activity"/>
    <property type="evidence" value="ECO:0007669"/>
    <property type="project" value="UniProtKB-EC"/>
</dbReference>
<dbReference type="SUPFAM" id="SSF81593">
    <property type="entry name" value="Nucleotidyltransferase substrate binding subunit/domain"/>
    <property type="match status" value="2"/>
</dbReference>
<evidence type="ECO:0000313" key="10">
    <source>
        <dbReference type="EMBL" id="SFX29547.1"/>
    </source>
</evidence>
<dbReference type="EC" id="2.7.7.42" evidence="7"/>
<dbReference type="InterPro" id="IPR043519">
    <property type="entry name" value="NT_sf"/>
</dbReference>
<evidence type="ECO:0000259" key="9">
    <source>
        <dbReference type="Pfam" id="PF08335"/>
    </source>
</evidence>
<keyword evidence="1 7" id="KW-0808">Transferase</keyword>
<dbReference type="EMBL" id="FPJW01000003">
    <property type="protein sequence ID" value="SFX29547.1"/>
    <property type="molecule type" value="Genomic_DNA"/>
</dbReference>
<dbReference type="NCBIfam" id="NF008292">
    <property type="entry name" value="PRK11072.1"/>
    <property type="match status" value="1"/>
</dbReference>
<evidence type="ECO:0000256" key="6">
    <source>
        <dbReference type="ARBA" id="ARBA00023268"/>
    </source>
</evidence>
<evidence type="ECO:0000256" key="1">
    <source>
        <dbReference type="ARBA" id="ARBA00022679"/>
    </source>
</evidence>
<comment type="catalytic activity">
    <reaction evidence="7">
        <text>[glutamine synthetase]-O(4)-(5'-adenylyl)-L-tyrosine + phosphate = [glutamine synthetase]-L-tyrosine + ADP</text>
        <dbReference type="Rhea" id="RHEA:43716"/>
        <dbReference type="Rhea" id="RHEA-COMP:10660"/>
        <dbReference type="Rhea" id="RHEA-COMP:10661"/>
        <dbReference type="ChEBI" id="CHEBI:43474"/>
        <dbReference type="ChEBI" id="CHEBI:46858"/>
        <dbReference type="ChEBI" id="CHEBI:83624"/>
        <dbReference type="ChEBI" id="CHEBI:456216"/>
        <dbReference type="EC" id="2.7.7.89"/>
    </reaction>
</comment>
<comment type="function">
    <text evidence="7">Involved in the regulation of glutamine synthetase GlnA, a key enzyme in the process to assimilate ammonia. When cellular nitrogen levels are high, the C-terminal adenylyl transferase (AT) inactivates GlnA by covalent transfer of an adenylyl group from ATP to specific tyrosine residue of GlnA, thus reducing its activity. Conversely, when nitrogen levels are low, the N-terminal adenylyl removase (AR) activates GlnA by removing the adenylyl group by phosphorolysis, increasing its activity. The regulatory region of GlnE binds the signal transduction protein PII (GlnB) which indicates the nitrogen status of the cell.</text>
</comment>
<dbReference type="AlphaFoldDB" id="A0A1K1VXJ8"/>
<dbReference type="HAMAP" id="MF_00802">
    <property type="entry name" value="GlnE"/>
    <property type="match status" value="1"/>
</dbReference>
<protein>
    <recommendedName>
        <fullName evidence="7">Bifunctional glutamine synthetase adenylyltransferase/adenylyl-removing enzyme</fullName>
    </recommendedName>
    <alternativeName>
        <fullName evidence="7">ATP:glutamine synthetase adenylyltransferase</fullName>
    </alternativeName>
    <alternativeName>
        <fullName evidence="7">ATase</fullName>
    </alternativeName>
    <domain>
        <recommendedName>
            <fullName evidence="7">Glutamine synthetase adenylyl-L-tyrosine phosphorylase</fullName>
            <ecNumber evidence="7">2.7.7.89</ecNumber>
        </recommendedName>
        <alternativeName>
            <fullName evidence="7">Adenylyl removase</fullName>
            <shortName evidence="7">AR</shortName>
            <shortName evidence="7">AT-N</shortName>
        </alternativeName>
    </domain>
    <domain>
        <recommendedName>
            <fullName evidence="7">Glutamine synthetase adenylyl transferase</fullName>
            <ecNumber evidence="7">2.7.7.42</ecNumber>
        </recommendedName>
        <alternativeName>
            <fullName evidence="7">Adenylyl transferase</fullName>
            <shortName evidence="7">AT</shortName>
            <shortName evidence="7">AT-C</shortName>
        </alternativeName>
    </domain>
</protein>
<keyword evidence="4 7" id="KW-0067">ATP-binding</keyword>
<comment type="catalytic activity">
    <reaction evidence="7">
        <text>[glutamine synthetase]-L-tyrosine + ATP = [glutamine synthetase]-O(4)-(5'-adenylyl)-L-tyrosine + diphosphate</text>
        <dbReference type="Rhea" id="RHEA:18589"/>
        <dbReference type="Rhea" id="RHEA-COMP:10660"/>
        <dbReference type="Rhea" id="RHEA-COMP:10661"/>
        <dbReference type="ChEBI" id="CHEBI:30616"/>
        <dbReference type="ChEBI" id="CHEBI:33019"/>
        <dbReference type="ChEBI" id="CHEBI:46858"/>
        <dbReference type="ChEBI" id="CHEBI:83624"/>
        <dbReference type="EC" id="2.7.7.42"/>
    </reaction>
</comment>
<dbReference type="RefSeq" id="WP_072325369.1">
    <property type="nucleotide sequence ID" value="NZ_FPJW01000003.1"/>
</dbReference>
<evidence type="ECO:0000256" key="3">
    <source>
        <dbReference type="ARBA" id="ARBA00022741"/>
    </source>
</evidence>
<comment type="cofactor">
    <cofactor evidence="7">
        <name>Mg(2+)</name>
        <dbReference type="ChEBI" id="CHEBI:18420"/>
    </cofactor>
</comment>
<dbReference type="Gene3D" id="3.30.460.10">
    <property type="entry name" value="Beta Polymerase, domain 2"/>
    <property type="match status" value="2"/>
</dbReference>
<dbReference type="Gene3D" id="1.20.120.1510">
    <property type="match status" value="1"/>
</dbReference>
<keyword evidence="10" id="KW-0436">Ligase</keyword>
<dbReference type="GO" id="GO:0008882">
    <property type="term" value="F:[glutamate-ammonia-ligase] adenylyltransferase activity"/>
    <property type="evidence" value="ECO:0007669"/>
    <property type="project" value="UniProtKB-UniRule"/>
</dbReference>
<dbReference type="InterPro" id="IPR013546">
    <property type="entry name" value="PII_UdlTrfase/GS_AdlTrfase"/>
</dbReference>
<sequence>MALLQPDLSLLPSTLHATVEQAFSRIRDALSTADLLAQTLGKPLVSEVYAALDAETLAGLTRLLASSDYAADVLVADAALLPRLLEQGWLDKKLQREDYQQWCQASLLDAAGQPPADEAALQRTLRRFRRAVMLRLLWRDAQQAGFYKQVWQTAAEVSWLADVTVQAALDWLENHYAAAWGRPFPRGTTPAQAEQGEVSPLRLVVLGMGKLGAGELNLSSDIDLIFAFARQGETLGGRRSFDNQEYFTRLGQKLIAALDQVTAEGFVFRVDMRLRPYGDAGALALSFNALQEYYQDQGRDWERYAMIKARVMAGDPVAGEQLLNDLRPFVYRRYLDFSAIESLRAMKAMINREVRRRNLGDNIKLGSGGIREVEFITQVFQLIRGGRDTELQERSIRKVLPVISGLGLMPQQAADELLDAYAFLRDLEHALQGLEDRQTQILPEDALARQRIACRCGFADWDALMQRLQQVREQVRRHFDAVIADPEDEEQPTESEDDLGCLWSDQPDAELSIELLQQAGFRQPQQSWNLLHALQQGRAVASMQQVGRERLDQLMPLLLRAVTETPDPDAALERTLWLVEAVLRRTAYLLLLTENPEALKQLVQMCAVSPWLAEQLARMPILLDELLSPETLYSPADKTRLQDELRQHLARIPEDDMEALMEALRYFRHANVLRVAASDIVARRHLMKVSDYLTFIAEVLLEQVLHQAWRDLIRRYGHPLRSDGERADPAFIVVGYGKMGGIELGYGSDLDLVFVHDGHPTQGSDGEKSLDSITFYSRLGQRMIHFLTATTPSGQLYEVDMRLRPSGNAGLLVSSLKAFADYQQQQAWTWEHQALVRARVICGDAELVERFNQLRCAILAQPRDLTKLRQDVIDMRLKMRENLGSKPQEADSRFHLKQDAGGIVDIEFIVQYCVLAFSHAQPALLEYTDNMRILDALAATQVLPEDEVRALQEAYLAYRQATHHASLEKTGNSVESAPWQAHRDAVTRIWNRLFDTPQAS</sequence>
<dbReference type="SUPFAM" id="SSF81301">
    <property type="entry name" value="Nucleotidyltransferase"/>
    <property type="match status" value="2"/>
</dbReference>
<dbReference type="GO" id="GO:0005524">
    <property type="term" value="F:ATP binding"/>
    <property type="evidence" value="ECO:0007669"/>
    <property type="project" value="UniProtKB-UniRule"/>
</dbReference>
<feature type="region of interest" description="Adenylyl removase" evidence="7">
    <location>
        <begin position="1"/>
        <end position="487"/>
    </location>
</feature>
<dbReference type="GO" id="GO:0000287">
    <property type="term" value="F:magnesium ion binding"/>
    <property type="evidence" value="ECO:0007669"/>
    <property type="project" value="UniProtKB-UniRule"/>
</dbReference>
<dbReference type="InterPro" id="IPR023057">
    <property type="entry name" value="GlnE"/>
</dbReference>
<evidence type="ECO:0000256" key="7">
    <source>
        <dbReference type="HAMAP-Rule" id="MF_00802"/>
    </source>
</evidence>
<keyword evidence="2 7" id="KW-0548">Nucleotidyltransferase</keyword>
<feature type="domain" description="Glutamate-ammonia ligase adenylyltransferase repeated" evidence="8">
    <location>
        <begin position="59"/>
        <end position="323"/>
    </location>
</feature>
<dbReference type="FunFam" id="1.20.120.330:FF:000005">
    <property type="entry name" value="Bifunctional glutamine synthetase adenylyltransferase/adenylyl-removing enzyme"/>
    <property type="match status" value="1"/>
</dbReference>
<keyword evidence="5 7" id="KW-0460">Magnesium</keyword>
<name>A0A1K1VXJ8_9GAMM</name>
<dbReference type="GO" id="GO:0016874">
    <property type="term" value="F:ligase activity"/>
    <property type="evidence" value="ECO:0007669"/>
    <property type="project" value="UniProtKB-KW"/>
</dbReference>
<accession>A0A1K1VXJ8</accession>
<reference evidence="10 11" key="1">
    <citation type="submission" date="2016-11" db="EMBL/GenBank/DDBJ databases">
        <authorList>
            <person name="Jaros S."/>
            <person name="Januszkiewicz K."/>
            <person name="Wedrychowicz H."/>
        </authorList>
    </citation>
    <scope>NUCLEOTIDE SEQUENCE [LARGE SCALE GENOMIC DNA]</scope>
    <source>
        <strain evidence="10 11">DSM 21637</strain>
    </source>
</reference>
<dbReference type="GO" id="GO:0000820">
    <property type="term" value="P:regulation of glutamine family amino acid metabolic process"/>
    <property type="evidence" value="ECO:0007669"/>
    <property type="project" value="UniProtKB-UniRule"/>
</dbReference>
<dbReference type="InterPro" id="IPR005190">
    <property type="entry name" value="GlnE_rpt_dom"/>
</dbReference>
<organism evidence="10 11">
    <name type="scientific">Marinospirillum alkaliphilum DSM 21637</name>
    <dbReference type="NCBI Taxonomy" id="1122209"/>
    <lineage>
        <taxon>Bacteria</taxon>
        <taxon>Pseudomonadati</taxon>
        <taxon>Pseudomonadota</taxon>
        <taxon>Gammaproteobacteria</taxon>
        <taxon>Oceanospirillales</taxon>
        <taxon>Oceanospirillaceae</taxon>
        <taxon>Marinospirillum</taxon>
    </lineage>
</organism>
<dbReference type="Gene3D" id="1.10.4050.10">
    <property type="entry name" value="Glutamine synthase adenylyltransferase GlnE"/>
    <property type="match status" value="1"/>
</dbReference>
<dbReference type="Pfam" id="PF03710">
    <property type="entry name" value="GlnE"/>
    <property type="match status" value="2"/>
</dbReference>
<dbReference type="Proteomes" id="UP000182350">
    <property type="component" value="Unassembled WGS sequence"/>
</dbReference>
<dbReference type="EC" id="2.7.7.89" evidence="7"/>